<organism evidence="1">
    <name type="scientific">Uncultured archaeon GZfos26G2</name>
    <dbReference type="NCBI Taxonomy" id="3386331"/>
    <lineage>
        <taxon>Archaea</taxon>
        <taxon>Methanobacteriati</taxon>
        <taxon>Methanobacteriota</taxon>
        <taxon>Stenosarchaea group</taxon>
        <taxon>Methanomicrobia</taxon>
        <taxon>Candidatus Methanophagales</taxon>
        <taxon>Candidatus Methanophagaceae</taxon>
        <taxon>Candidatus Methanophaga</taxon>
    </lineage>
</organism>
<evidence type="ECO:0000313" key="1">
    <source>
        <dbReference type="EMBL" id="AAU83669.1"/>
    </source>
</evidence>
<dbReference type="EMBL" id="AY714855">
    <property type="protein sequence ID" value="AAU83669.1"/>
    <property type="molecule type" value="Genomic_DNA"/>
</dbReference>
<reference evidence="1" key="1">
    <citation type="journal article" date="2004" name="Science">
        <title>Reverse methanogenesis: testing the hypothesis with environmental genomics.</title>
        <authorList>
            <person name="Hallam S.J."/>
            <person name="Putnam N."/>
            <person name="Preston C.M."/>
            <person name="Detter J.C."/>
            <person name="Rokhsar D."/>
            <person name="Richardson P.M."/>
            <person name="DeLong E.F."/>
        </authorList>
    </citation>
    <scope>NUCLEOTIDE SEQUENCE</scope>
</reference>
<dbReference type="AlphaFoldDB" id="Q64AA8"/>
<protein>
    <submittedName>
        <fullName evidence="1">Uncharacterized protein</fullName>
    </submittedName>
</protein>
<accession>Q64AA8</accession>
<sequence length="97" mass="10960">MQDTSQTCIMYVSGILHQPSIRFFFFTFMTFPFSFNRNSSRSLSAFDVFGLQLLPQAPHSTSQSNSMLYQLASAYGVPQWGQILTATSKKAFFCSMC</sequence>
<proteinExistence type="predicted"/>
<reference evidence="1" key="2">
    <citation type="submission" date="2004-08" db="EMBL/GenBank/DDBJ databases">
        <authorList>
            <person name="Putnam N."/>
            <person name="Detter J.C."/>
            <person name="Richardson P.M."/>
            <person name="Rokhsar D."/>
        </authorList>
    </citation>
    <scope>NUCLEOTIDE SEQUENCE</scope>
</reference>
<name>Q64AA8_UNCAG</name>
<gene>
    <name evidence="1" type="ORF">GZ32E7_32</name>
</gene>